<dbReference type="InterPro" id="IPR020617">
    <property type="entry name" value="Thiolase_C"/>
</dbReference>
<reference evidence="10 11" key="1">
    <citation type="submission" date="2009-01" db="EMBL/GenBank/DDBJ databases">
        <authorList>
            <person name="Qin X."/>
            <person name="Bachman B."/>
            <person name="Battles P."/>
            <person name="Bell A."/>
            <person name="Bess C."/>
            <person name="Bickham C."/>
            <person name="Chaboub L."/>
            <person name="Chen D."/>
            <person name="Coyle M."/>
            <person name="Deiros D.R."/>
            <person name="Dinh H."/>
            <person name="Forbes L."/>
            <person name="Fowler G."/>
            <person name="Francisco L."/>
            <person name="Fu Q."/>
            <person name="Gubbala S."/>
            <person name="Hale W."/>
            <person name="Han Y."/>
            <person name="Hemphill L."/>
            <person name="Highlander S.K."/>
            <person name="Hirani K."/>
            <person name="Hogues M."/>
            <person name="Jackson L."/>
            <person name="Jakkamsetti A."/>
            <person name="Javaid M."/>
            <person name="Jiang H."/>
            <person name="Korchina V."/>
            <person name="Kovar C."/>
            <person name="Lara F."/>
            <person name="Lee S."/>
            <person name="Mata R."/>
            <person name="Mathew T."/>
            <person name="Moen C."/>
            <person name="Morales K."/>
            <person name="Munidasa M."/>
            <person name="Nazareth L."/>
            <person name="Ngo R."/>
            <person name="Nguyen L."/>
            <person name="Okwuonu G."/>
            <person name="Ongeri F."/>
            <person name="Patil S."/>
            <person name="Petrosino J."/>
            <person name="Pham C."/>
            <person name="Pham P."/>
            <person name="Pu L.-L."/>
            <person name="Puazo M."/>
            <person name="Raj R."/>
            <person name="Reid J."/>
            <person name="Rouhana J."/>
            <person name="Saada N."/>
            <person name="Shang Y."/>
            <person name="Simmons D."/>
            <person name="Thornton R."/>
            <person name="Warren J."/>
            <person name="Weissenberger G."/>
            <person name="Zhang J."/>
            <person name="Zhang L."/>
            <person name="Zhou C."/>
            <person name="Zhu D."/>
            <person name="Muzny D."/>
            <person name="Worley K."/>
            <person name="Gibbs R."/>
        </authorList>
    </citation>
    <scope>NUCLEOTIDE SEQUENCE [LARGE SCALE GENOMIC DNA]</scope>
    <source>
        <strain evidence="10 11">ATCC 33200</strain>
    </source>
</reference>
<feature type="active site" description="Acyl-thioester intermediate" evidence="6">
    <location>
        <position position="107"/>
    </location>
</feature>
<dbReference type="GO" id="GO:0003985">
    <property type="term" value="F:acetyl-CoA C-acetyltransferase activity"/>
    <property type="evidence" value="ECO:0007669"/>
    <property type="project" value="UniProtKB-EC"/>
</dbReference>
<proteinExistence type="inferred from homology"/>
<feature type="domain" description="Thiolase N-terminal" evidence="8">
    <location>
        <begin position="23"/>
        <end position="274"/>
    </location>
</feature>
<sequence length="406" mass="43981">MKVVSYHVNRIILLRGGRVLQDVYIVGMNRIPFGKYRGFYKDKSAVDLGVLALKGLLKKNIVPQDKIDSILVGNVLSAGLGQNVARQIALKSGLPESVVGTSVDDVCGSSLKALRFAQGQMLLGDSQIAIVGGTESMTNAPLLLDKSKKHDENPAYQDSLMIDGIGDAYSRKPMGITAENVADKYHITRQDMDEFALDSHAKAYAAQENNWFEEEYAPIELDGNVLDHDETIRPDSSLEALGQLKPVFKENGRVTAGNSSPLTDGASMLLLSNQQKLDELNLTPLAYLGAYAEIGCYPAYMGYAPYFAIKELLTKTNSTIEDYDLIEINEAFAAQAYAVARDLNIPKEKLNIAGGAISLGHPLGATGTRLVMSAVNGLRKINGRRAIVSLCIGGGQGIAYEIRRII</sequence>
<dbReference type="SUPFAM" id="SSF53901">
    <property type="entry name" value="Thiolase-like"/>
    <property type="match status" value="2"/>
</dbReference>
<dbReference type="Proteomes" id="UP000003491">
    <property type="component" value="Unassembled WGS sequence"/>
</dbReference>
<evidence type="ECO:0000256" key="1">
    <source>
        <dbReference type="ARBA" id="ARBA00010982"/>
    </source>
</evidence>
<keyword evidence="3 7" id="KW-0808">Transferase</keyword>
<dbReference type="PIRSF" id="PIRSF000429">
    <property type="entry name" value="Ac-CoA_Ac_transf"/>
    <property type="match status" value="1"/>
</dbReference>
<evidence type="ECO:0000259" key="9">
    <source>
        <dbReference type="Pfam" id="PF02803"/>
    </source>
</evidence>
<comment type="similarity">
    <text evidence="1 7">Belongs to the thiolase-like superfamily. Thiolase family.</text>
</comment>
<dbReference type="Pfam" id="PF00108">
    <property type="entry name" value="Thiolase_N"/>
    <property type="match status" value="1"/>
</dbReference>
<evidence type="ECO:0000256" key="5">
    <source>
        <dbReference type="ARBA" id="ARBA00030755"/>
    </source>
</evidence>
<dbReference type="InterPro" id="IPR020616">
    <property type="entry name" value="Thiolase_N"/>
</dbReference>
<dbReference type="InterPro" id="IPR016039">
    <property type="entry name" value="Thiolase-like"/>
</dbReference>
<feature type="domain" description="Thiolase C-terminal" evidence="9">
    <location>
        <begin position="282"/>
        <end position="402"/>
    </location>
</feature>
<evidence type="ECO:0000256" key="3">
    <source>
        <dbReference type="ARBA" id="ARBA00022679"/>
    </source>
</evidence>
<dbReference type="InterPro" id="IPR020610">
    <property type="entry name" value="Thiolase_AS"/>
</dbReference>
<dbReference type="Pfam" id="PF02803">
    <property type="entry name" value="Thiolase_C"/>
    <property type="match status" value="1"/>
</dbReference>
<evidence type="ECO:0000256" key="6">
    <source>
        <dbReference type="PIRSR" id="PIRSR000429-1"/>
    </source>
</evidence>
<feature type="active site" description="Proton acceptor" evidence="6">
    <location>
        <position position="391"/>
    </location>
</feature>
<dbReference type="CDD" id="cd00751">
    <property type="entry name" value="thiolase"/>
    <property type="match status" value="1"/>
</dbReference>
<dbReference type="InterPro" id="IPR002155">
    <property type="entry name" value="Thiolase"/>
</dbReference>
<dbReference type="EMBL" id="ACGR01000032">
    <property type="protein sequence ID" value="EEJ59954.1"/>
    <property type="molecule type" value="Genomic_DNA"/>
</dbReference>
<protein>
    <recommendedName>
        <fullName evidence="2">acetyl-CoA C-acetyltransferase</fullName>
        <ecNumber evidence="2">2.3.1.9</ecNumber>
    </recommendedName>
    <alternativeName>
        <fullName evidence="5">Acetoacetyl-CoA thiolase</fullName>
    </alternativeName>
</protein>
<evidence type="ECO:0000256" key="7">
    <source>
        <dbReference type="RuleBase" id="RU003557"/>
    </source>
</evidence>
<dbReference type="AlphaFoldDB" id="C2E579"/>
<accession>C2E579</accession>
<organism evidence="10 11">
    <name type="scientific">Lactobacillus johnsonii ATCC 33200</name>
    <dbReference type="NCBI Taxonomy" id="525330"/>
    <lineage>
        <taxon>Bacteria</taxon>
        <taxon>Bacillati</taxon>
        <taxon>Bacillota</taxon>
        <taxon>Bacilli</taxon>
        <taxon>Lactobacillales</taxon>
        <taxon>Lactobacillaceae</taxon>
        <taxon>Lactobacillus</taxon>
    </lineage>
</organism>
<evidence type="ECO:0000313" key="11">
    <source>
        <dbReference type="Proteomes" id="UP000003491"/>
    </source>
</evidence>
<dbReference type="PANTHER" id="PTHR18919">
    <property type="entry name" value="ACETYL-COA C-ACYLTRANSFERASE"/>
    <property type="match status" value="1"/>
</dbReference>
<name>C2E579_LACJH</name>
<dbReference type="FunFam" id="3.40.47.10:FF:000010">
    <property type="entry name" value="Acetyl-CoA acetyltransferase (Thiolase)"/>
    <property type="match status" value="1"/>
</dbReference>
<evidence type="ECO:0000259" key="8">
    <source>
        <dbReference type="Pfam" id="PF00108"/>
    </source>
</evidence>
<dbReference type="PROSITE" id="PS00099">
    <property type="entry name" value="THIOLASE_3"/>
    <property type="match status" value="1"/>
</dbReference>
<dbReference type="PROSITE" id="PS00737">
    <property type="entry name" value="THIOLASE_2"/>
    <property type="match status" value="1"/>
</dbReference>
<dbReference type="PANTHER" id="PTHR18919:SF107">
    <property type="entry name" value="ACETYL-COA ACETYLTRANSFERASE, CYTOSOLIC"/>
    <property type="match status" value="1"/>
</dbReference>
<dbReference type="EC" id="2.3.1.9" evidence="2"/>
<feature type="active site" description="Proton acceptor" evidence="6">
    <location>
        <position position="361"/>
    </location>
</feature>
<gene>
    <name evidence="10" type="primary">thlA</name>
    <name evidence="10" type="ORF">HMPREF0528_0903</name>
</gene>
<evidence type="ECO:0000313" key="10">
    <source>
        <dbReference type="EMBL" id="EEJ59954.1"/>
    </source>
</evidence>
<evidence type="ECO:0000256" key="2">
    <source>
        <dbReference type="ARBA" id="ARBA00012705"/>
    </source>
</evidence>
<dbReference type="HOGENOM" id="CLU_031026_0_0_9"/>
<dbReference type="Gene3D" id="3.40.47.10">
    <property type="match status" value="2"/>
</dbReference>
<comment type="caution">
    <text evidence="10">The sequence shown here is derived from an EMBL/GenBank/DDBJ whole genome shotgun (WGS) entry which is preliminary data.</text>
</comment>
<evidence type="ECO:0000256" key="4">
    <source>
        <dbReference type="ARBA" id="ARBA00023315"/>
    </source>
</evidence>
<dbReference type="InterPro" id="IPR020613">
    <property type="entry name" value="Thiolase_CS"/>
</dbReference>
<keyword evidence="4 7" id="KW-0012">Acyltransferase</keyword>
<dbReference type="NCBIfam" id="TIGR01930">
    <property type="entry name" value="AcCoA-C-Actrans"/>
    <property type="match status" value="1"/>
</dbReference>